<dbReference type="SUPFAM" id="SSF55729">
    <property type="entry name" value="Acyl-CoA N-acyltransferases (Nat)"/>
    <property type="match status" value="1"/>
</dbReference>
<sequence>MISVRRLVDPSDEDLESAVQVLVASFNDDVGMASLSGSSSRVQVELYRRTIRACISQGQVYVGLVNNRIQGVAASISPGEDWNCYQEDDFIRNLSPYLREWYTYHYIPTYDELYRASFGSGERARKEAWNLKLLAVHPDARRRGLGRLLLSTFCKQADASGKRMLTDVKSPYHVTWFGKSGFRYRAVKNFSSKDAAGFPLWCMVRDPAPSAEGQR</sequence>
<dbReference type="Gene3D" id="3.40.630.30">
    <property type="match status" value="1"/>
</dbReference>
<dbReference type="EMBL" id="KZ857433">
    <property type="protein sequence ID" value="RDX45807.1"/>
    <property type="molecule type" value="Genomic_DNA"/>
</dbReference>
<feature type="domain" description="N-acetyltransferase" evidence="1">
    <location>
        <begin position="126"/>
        <end position="183"/>
    </location>
</feature>
<dbReference type="Pfam" id="PF13508">
    <property type="entry name" value="Acetyltransf_7"/>
    <property type="match status" value="1"/>
</dbReference>
<dbReference type="GO" id="GO:0016747">
    <property type="term" value="F:acyltransferase activity, transferring groups other than amino-acyl groups"/>
    <property type="evidence" value="ECO:0007669"/>
    <property type="project" value="InterPro"/>
</dbReference>
<evidence type="ECO:0000259" key="1">
    <source>
        <dbReference type="Pfam" id="PF13508"/>
    </source>
</evidence>
<evidence type="ECO:0000313" key="2">
    <source>
        <dbReference type="EMBL" id="RDX45807.1"/>
    </source>
</evidence>
<gene>
    <name evidence="2" type="ORF">OH76DRAFT_918337</name>
</gene>
<proteinExistence type="predicted"/>
<organism evidence="2 3">
    <name type="scientific">Lentinus brumalis</name>
    <dbReference type="NCBI Taxonomy" id="2498619"/>
    <lineage>
        <taxon>Eukaryota</taxon>
        <taxon>Fungi</taxon>
        <taxon>Dikarya</taxon>
        <taxon>Basidiomycota</taxon>
        <taxon>Agaricomycotina</taxon>
        <taxon>Agaricomycetes</taxon>
        <taxon>Polyporales</taxon>
        <taxon>Polyporaceae</taxon>
        <taxon>Lentinus</taxon>
    </lineage>
</organism>
<dbReference type="InterPro" id="IPR052523">
    <property type="entry name" value="Trichothecene_AcTrans"/>
</dbReference>
<dbReference type="STRING" id="139420.A0A371CZV2"/>
<protein>
    <recommendedName>
        <fullName evidence="1">N-acetyltransferase domain-containing protein</fullName>
    </recommendedName>
</protein>
<dbReference type="OrthoDB" id="61113at2759"/>
<reference evidence="2 3" key="1">
    <citation type="journal article" date="2018" name="Biotechnol. Biofuels">
        <title>Integrative visual omics of the white-rot fungus Polyporus brumalis exposes the biotechnological potential of its oxidative enzymes for delignifying raw plant biomass.</title>
        <authorList>
            <person name="Miyauchi S."/>
            <person name="Rancon A."/>
            <person name="Drula E."/>
            <person name="Hage H."/>
            <person name="Chaduli D."/>
            <person name="Favel A."/>
            <person name="Grisel S."/>
            <person name="Henrissat B."/>
            <person name="Herpoel-Gimbert I."/>
            <person name="Ruiz-Duenas F.J."/>
            <person name="Chevret D."/>
            <person name="Hainaut M."/>
            <person name="Lin J."/>
            <person name="Wang M."/>
            <person name="Pangilinan J."/>
            <person name="Lipzen A."/>
            <person name="Lesage-Meessen L."/>
            <person name="Navarro D."/>
            <person name="Riley R."/>
            <person name="Grigoriev I.V."/>
            <person name="Zhou S."/>
            <person name="Raouche S."/>
            <person name="Rosso M.N."/>
        </authorList>
    </citation>
    <scope>NUCLEOTIDE SEQUENCE [LARGE SCALE GENOMIC DNA]</scope>
    <source>
        <strain evidence="2 3">BRFM 1820</strain>
    </source>
</reference>
<dbReference type="PANTHER" id="PTHR42791:SF1">
    <property type="entry name" value="N-ACETYLTRANSFERASE DOMAIN-CONTAINING PROTEIN"/>
    <property type="match status" value="1"/>
</dbReference>
<evidence type="ECO:0000313" key="3">
    <source>
        <dbReference type="Proteomes" id="UP000256964"/>
    </source>
</evidence>
<dbReference type="InterPro" id="IPR000182">
    <property type="entry name" value="GNAT_dom"/>
</dbReference>
<dbReference type="AlphaFoldDB" id="A0A371CZV2"/>
<dbReference type="InterPro" id="IPR016181">
    <property type="entry name" value="Acyl_CoA_acyltransferase"/>
</dbReference>
<name>A0A371CZV2_9APHY</name>
<keyword evidence="3" id="KW-1185">Reference proteome</keyword>
<dbReference type="PANTHER" id="PTHR42791">
    <property type="entry name" value="GNAT FAMILY ACETYLTRANSFERASE"/>
    <property type="match status" value="1"/>
</dbReference>
<accession>A0A371CZV2</accession>
<dbReference type="Proteomes" id="UP000256964">
    <property type="component" value="Unassembled WGS sequence"/>
</dbReference>